<feature type="region of interest" description="Disordered" evidence="1">
    <location>
        <begin position="343"/>
        <end position="363"/>
    </location>
</feature>
<evidence type="ECO:0000313" key="2">
    <source>
        <dbReference type="EMBL" id="KAL0575493.1"/>
    </source>
</evidence>
<evidence type="ECO:0008006" key="4">
    <source>
        <dbReference type="Google" id="ProtNLM"/>
    </source>
</evidence>
<keyword evidence="3" id="KW-1185">Reference proteome</keyword>
<gene>
    <name evidence="2" type="ORF">V5O48_006478</name>
</gene>
<feature type="compositionally biased region" description="Polar residues" evidence="1">
    <location>
        <begin position="415"/>
        <end position="425"/>
    </location>
</feature>
<feature type="region of interest" description="Disordered" evidence="1">
    <location>
        <begin position="382"/>
        <end position="489"/>
    </location>
</feature>
<dbReference type="Pfam" id="PF13911">
    <property type="entry name" value="AhpC-TSA_2"/>
    <property type="match status" value="1"/>
</dbReference>
<comment type="caution">
    <text evidence="2">The sequence shown here is derived from an EMBL/GenBank/DDBJ whole genome shotgun (WGS) entry which is preliminary data.</text>
</comment>
<sequence length="852" mass="92048">MEVASHDVQPTRPRVKRKPPPSIDLEERYPPPDPDDPFAPLSALRSRSSALFGVSTPVHDNLSPLTVPGCRASFQLFPAAPLDFGLGRDLGLREDVSASPKSPVKPAGEGHYKRRSQSMGPNAHRYPIRLHEAPSQVPGLFPDVSSDSSGTDVDCESVYDTRQSPTTPTRNKIPRIFAPRKKASQLSINSSVSVASSSSKTRIKPSLSLSSSSSLFPQTSPLQSPCSPRAPSIRPRSGHRSQIHVPNNASQESFPTIRDTEVDHGYYSQPEAESRFSPSRRMKRSLGSSLTKCAVIPDVNSTSSNHPTSVIPASIPEASSGIPSLHSSTSFVNVSVPSLVGHVKDNNHPTSPRSTQVTAVSNNRTACDTSLSFPLYDKRRASLRPLGSPSDMSTSSSPPTSPSTTSLYKFPFRLSSGTTKVSSASIHRPASRPLKISGPTLISPPPSVATKDLPTASTASAAIGEANAHRSGSSVDSRSSTLVSPEEPRITAAEDTVVVPVLMSGTKPGLTLPTRSELARAASLPLVTDSGVRITFGSLFSKEATATIVIFIRHFWCSFDQDYIQDLVEIVKYNGITQSTEDVQLVIIGNGSHTLIAKYRQIFKMPKLVRVFTDPTLQLYETLGMGKLGEMCGKVEGGKTPSPYVKRGLFGGIAAVVVRALKVGMSVREKGGETRQLGGEFVFTDSSSCTFAHRMRRRDDHVPIADVFQAAGDSSVMEEKSPTSSHKAEEDLDIRTPTSSTATAATEDAAIRISAHPYAYHERHYPTFSLPLSSPRPVARRRTTSLTSTDVKLKAAARKARVRASTIWSMDVKQYGDEIGRVDEGENEKWKRNLISLRTELTGRGGFESSEE</sequence>
<feature type="compositionally biased region" description="Polar residues" evidence="1">
    <location>
        <begin position="348"/>
        <end position="363"/>
    </location>
</feature>
<protein>
    <recommendedName>
        <fullName evidence="4">Thioredoxin-like protein AAED1</fullName>
    </recommendedName>
</protein>
<organism evidence="2 3">
    <name type="scientific">Marasmius crinis-equi</name>
    <dbReference type="NCBI Taxonomy" id="585013"/>
    <lineage>
        <taxon>Eukaryota</taxon>
        <taxon>Fungi</taxon>
        <taxon>Dikarya</taxon>
        <taxon>Basidiomycota</taxon>
        <taxon>Agaricomycotina</taxon>
        <taxon>Agaricomycetes</taxon>
        <taxon>Agaricomycetidae</taxon>
        <taxon>Agaricales</taxon>
        <taxon>Marasmiineae</taxon>
        <taxon>Marasmiaceae</taxon>
        <taxon>Marasmius</taxon>
    </lineage>
</organism>
<feature type="region of interest" description="Disordered" evidence="1">
    <location>
        <begin position="713"/>
        <end position="743"/>
    </location>
</feature>
<dbReference type="EMBL" id="JBAHYK010000298">
    <property type="protein sequence ID" value="KAL0575493.1"/>
    <property type="molecule type" value="Genomic_DNA"/>
</dbReference>
<feature type="compositionally biased region" description="Polar residues" evidence="1">
    <location>
        <begin position="160"/>
        <end position="170"/>
    </location>
</feature>
<dbReference type="InterPro" id="IPR032801">
    <property type="entry name" value="PXL2A/B/C"/>
</dbReference>
<feature type="region of interest" description="Disordered" evidence="1">
    <location>
        <begin position="95"/>
        <end position="121"/>
    </location>
</feature>
<accession>A0ABR3FJD8</accession>
<feature type="compositionally biased region" description="Low complexity" evidence="1">
    <location>
        <begin position="143"/>
        <end position="152"/>
    </location>
</feature>
<feature type="compositionally biased region" description="Low complexity" evidence="1">
    <location>
        <begin position="184"/>
        <end position="225"/>
    </location>
</feature>
<dbReference type="Proteomes" id="UP001465976">
    <property type="component" value="Unassembled WGS sequence"/>
</dbReference>
<feature type="compositionally biased region" description="Basic and acidic residues" evidence="1">
    <location>
        <begin position="717"/>
        <end position="729"/>
    </location>
</feature>
<proteinExistence type="predicted"/>
<evidence type="ECO:0000313" key="3">
    <source>
        <dbReference type="Proteomes" id="UP001465976"/>
    </source>
</evidence>
<dbReference type="PANTHER" id="PTHR28630:SF3">
    <property type="entry name" value="PEROXIREDOXIN-LIKE 2C"/>
    <property type="match status" value="1"/>
</dbReference>
<feature type="compositionally biased region" description="Low complexity" evidence="1">
    <location>
        <begin position="470"/>
        <end position="484"/>
    </location>
</feature>
<dbReference type="PANTHER" id="PTHR28630">
    <property type="match status" value="1"/>
</dbReference>
<evidence type="ECO:0000256" key="1">
    <source>
        <dbReference type="SAM" id="MobiDB-lite"/>
    </source>
</evidence>
<reference evidence="2 3" key="1">
    <citation type="submission" date="2024-02" db="EMBL/GenBank/DDBJ databases">
        <title>A draft genome for the cacao thread blight pathogen Marasmius crinis-equi.</title>
        <authorList>
            <person name="Cohen S.P."/>
            <person name="Baruah I.K."/>
            <person name="Amoako-Attah I."/>
            <person name="Bukari Y."/>
            <person name="Meinhardt L.W."/>
            <person name="Bailey B.A."/>
        </authorList>
    </citation>
    <scope>NUCLEOTIDE SEQUENCE [LARGE SCALE GENOMIC DNA]</scope>
    <source>
        <strain evidence="2 3">GH-76</strain>
    </source>
</reference>
<feature type="region of interest" description="Disordered" evidence="1">
    <location>
        <begin position="1"/>
        <end position="42"/>
    </location>
</feature>
<name>A0ABR3FJD8_9AGAR</name>
<feature type="compositionally biased region" description="Low complexity" evidence="1">
    <location>
        <begin position="388"/>
        <end position="406"/>
    </location>
</feature>
<feature type="region of interest" description="Disordered" evidence="1">
    <location>
        <begin position="140"/>
        <end position="252"/>
    </location>
</feature>